<dbReference type="SUPFAM" id="SSF51556">
    <property type="entry name" value="Metallo-dependent hydrolases"/>
    <property type="match status" value="1"/>
</dbReference>
<dbReference type="InterPro" id="IPR050378">
    <property type="entry name" value="Metallo-dep_Hydrolases_sf"/>
</dbReference>
<feature type="domain" description="Amidohydrolase-related" evidence="3">
    <location>
        <begin position="52"/>
        <end position="214"/>
    </location>
</feature>
<sequence>MSELDVVITGGTVATIGGVIDCDIGIHNGSIAVLARNLGAKGIQVIDASGKLVLPGGIDSHCHIAQLSSSGLETADDFESGTRSAAAGGNTCLIPFAAQHRGQTLRDTIDQYHARANGKAIIDYAFHLIISDATDEAIREELPALIEEGYTSFKIYMTYDLLKLNDREILDVLATARSHGAMVMVHAENHDVIGWLTERLLAGGHEAPKYHSAAHTEIAESEATHRAIALA</sequence>
<dbReference type="InterPro" id="IPR032466">
    <property type="entry name" value="Metal_Hydrolase"/>
</dbReference>
<dbReference type="Pfam" id="PF01979">
    <property type="entry name" value="Amidohydro_1"/>
    <property type="match status" value="1"/>
</dbReference>
<accession>A0A382M559</accession>
<dbReference type="GO" id="GO:0006520">
    <property type="term" value="P:amino acid metabolic process"/>
    <property type="evidence" value="ECO:0007669"/>
    <property type="project" value="InterPro"/>
</dbReference>
<dbReference type="Gene3D" id="3.20.20.140">
    <property type="entry name" value="Metal-dependent hydrolases"/>
    <property type="match status" value="1"/>
</dbReference>
<evidence type="ECO:0000256" key="1">
    <source>
        <dbReference type="ARBA" id="ARBA00001947"/>
    </source>
</evidence>
<evidence type="ECO:0000256" key="2">
    <source>
        <dbReference type="ARBA" id="ARBA00008829"/>
    </source>
</evidence>
<dbReference type="FunFam" id="3.20.20.140:FF:000174">
    <property type="entry name" value="Dihydropyrimidinase-related protein 2"/>
    <property type="match status" value="1"/>
</dbReference>
<name>A0A382M559_9ZZZZ</name>
<dbReference type="GO" id="GO:0016812">
    <property type="term" value="F:hydrolase activity, acting on carbon-nitrogen (but not peptide) bonds, in cyclic amides"/>
    <property type="evidence" value="ECO:0007669"/>
    <property type="project" value="TreeGrafter"/>
</dbReference>
<dbReference type="InterPro" id="IPR020827">
    <property type="entry name" value="Asparaginase/glutaminase_AS1"/>
</dbReference>
<dbReference type="PROSITE" id="PS00144">
    <property type="entry name" value="ASN_GLN_ASE_1"/>
    <property type="match status" value="1"/>
</dbReference>
<dbReference type="Gene3D" id="2.30.40.10">
    <property type="entry name" value="Urease, subunit C, domain 1"/>
    <property type="match status" value="1"/>
</dbReference>
<dbReference type="InterPro" id="IPR006680">
    <property type="entry name" value="Amidohydro-rel"/>
</dbReference>
<reference evidence="4" key="1">
    <citation type="submission" date="2018-05" db="EMBL/GenBank/DDBJ databases">
        <authorList>
            <person name="Lanie J.A."/>
            <person name="Ng W.-L."/>
            <person name="Kazmierczak K.M."/>
            <person name="Andrzejewski T.M."/>
            <person name="Davidsen T.M."/>
            <person name="Wayne K.J."/>
            <person name="Tettelin H."/>
            <person name="Glass J.I."/>
            <person name="Rusch D."/>
            <person name="Podicherti R."/>
            <person name="Tsui H.-C.T."/>
            <person name="Winkler M.E."/>
        </authorList>
    </citation>
    <scope>NUCLEOTIDE SEQUENCE</scope>
</reference>
<protein>
    <recommendedName>
        <fullName evidence="3">Amidohydrolase-related domain-containing protein</fullName>
    </recommendedName>
</protein>
<organism evidence="4">
    <name type="scientific">marine metagenome</name>
    <dbReference type="NCBI Taxonomy" id="408172"/>
    <lineage>
        <taxon>unclassified sequences</taxon>
        <taxon>metagenomes</taxon>
        <taxon>ecological metagenomes</taxon>
    </lineage>
</organism>
<comment type="cofactor">
    <cofactor evidence="1">
        <name>Zn(2+)</name>
        <dbReference type="ChEBI" id="CHEBI:29105"/>
    </cofactor>
</comment>
<dbReference type="PANTHER" id="PTHR11647">
    <property type="entry name" value="HYDRANTOINASE/DIHYDROPYRIMIDINASE FAMILY MEMBER"/>
    <property type="match status" value="1"/>
</dbReference>
<dbReference type="PANTHER" id="PTHR11647:SF1">
    <property type="entry name" value="COLLAPSIN RESPONSE MEDIATOR PROTEIN"/>
    <property type="match status" value="1"/>
</dbReference>
<dbReference type="EMBL" id="UINC01090679">
    <property type="protein sequence ID" value="SVC42837.1"/>
    <property type="molecule type" value="Genomic_DNA"/>
</dbReference>
<dbReference type="SUPFAM" id="SSF51338">
    <property type="entry name" value="Composite domain of metallo-dependent hydrolases"/>
    <property type="match status" value="1"/>
</dbReference>
<evidence type="ECO:0000259" key="3">
    <source>
        <dbReference type="Pfam" id="PF01979"/>
    </source>
</evidence>
<feature type="non-terminal residue" evidence="4">
    <location>
        <position position="231"/>
    </location>
</feature>
<dbReference type="InterPro" id="IPR011059">
    <property type="entry name" value="Metal-dep_hydrolase_composite"/>
</dbReference>
<proteinExistence type="inferred from homology"/>
<dbReference type="GO" id="GO:0005829">
    <property type="term" value="C:cytosol"/>
    <property type="evidence" value="ECO:0007669"/>
    <property type="project" value="TreeGrafter"/>
</dbReference>
<gene>
    <name evidence="4" type="ORF">METZ01_LOCUS295691</name>
</gene>
<dbReference type="AlphaFoldDB" id="A0A382M559"/>
<evidence type="ECO:0000313" key="4">
    <source>
        <dbReference type="EMBL" id="SVC42837.1"/>
    </source>
</evidence>
<comment type="similarity">
    <text evidence="2">Belongs to the metallo-dependent hydrolases superfamily. Hydantoinase/dihydropyrimidinase family.</text>
</comment>